<evidence type="ECO:0000256" key="3">
    <source>
        <dbReference type="ARBA" id="ARBA00022722"/>
    </source>
</evidence>
<dbReference type="CDD" id="cd16964">
    <property type="entry name" value="YqgF"/>
    <property type="match status" value="1"/>
</dbReference>
<dbReference type="GO" id="GO:0016788">
    <property type="term" value="F:hydrolase activity, acting on ester bonds"/>
    <property type="evidence" value="ECO:0007669"/>
    <property type="project" value="UniProtKB-UniRule"/>
</dbReference>
<dbReference type="Pfam" id="PF03652">
    <property type="entry name" value="RuvX"/>
    <property type="match status" value="1"/>
</dbReference>
<name>A0A7Y9ZC98_9MICO</name>
<dbReference type="InterPro" id="IPR006641">
    <property type="entry name" value="YqgF/RNaseH-like_dom"/>
</dbReference>
<dbReference type="GO" id="GO:0005829">
    <property type="term" value="C:cytosol"/>
    <property type="evidence" value="ECO:0007669"/>
    <property type="project" value="TreeGrafter"/>
</dbReference>
<keyword evidence="1 5" id="KW-0963">Cytoplasm</keyword>
<gene>
    <name evidence="7" type="ORF">BKA03_001469</name>
</gene>
<dbReference type="NCBIfam" id="TIGR00250">
    <property type="entry name" value="RNAse_H_YqgF"/>
    <property type="match status" value="1"/>
</dbReference>
<dbReference type="PANTHER" id="PTHR33317:SF4">
    <property type="entry name" value="POLYNUCLEOTIDYL TRANSFERASE, RIBONUCLEASE H-LIKE SUPERFAMILY PROTEIN"/>
    <property type="match status" value="1"/>
</dbReference>
<dbReference type="EC" id="3.1.-.-" evidence="5"/>
<accession>A0A7Y9ZC98</accession>
<keyword evidence="3 5" id="KW-0540">Nuclease</keyword>
<evidence type="ECO:0000313" key="8">
    <source>
        <dbReference type="Proteomes" id="UP000547973"/>
    </source>
</evidence>
<dbReference type="GO" id="GO:0000967">
    <property type="term" value="P:rRNA 5'-end processing"/>
    <property type="evidence" value="ECO:0007669"/>
    <property type="project" value="UniProtKB-UniRule"/>
</dbReference>
<feature type="domain" description="YqgF/RNase H-like" evidence="6">
    <location>
        <begin position="4"/>
        <end position="102"/>
    </location>
</feature>
<keyword evidence="8" id="KW-1185">Reference proteome</keyword>
<dbReference type="InterPro" id="IPR005227">
    <property type="entry name" value="YqgF"/>
</dbReference>
<comment type="similarity">
    <text evidence="5">Belongs to the YqgF HJR family.</text>
</comment>
<dbReference type="InterPro" id="IPR037027">
    <property type="entry name" value="YqgF/RNaseH-like_dom_sf"/>
</dbReference>
<keyword evidence="2 5" id="KW-0690">Ribosome biogenesis</keyword>
<evidence type="ECO:0000256" key="2">
    <source>
        <dbReference type="ARBA" id="ARBA00022517"/>
    </source>
</evidence>
<dbReference type="SMART" id="SM00732">
    <property type="entry name" value="YqgFc"/>
    <property type="match status" value="1"/>
</dbReference>
<sequence>MDRGVRLGVDVGTVRVGVAACDPDGIMAFPVATVARDVAAIASIAALAAERAAIEIFVGLPLHLSGEEGPSAVDARAFAAQLEERTGIPVRLVDERMSTVSASRNMREAGRSAKSQRSSIDQAAAVVILDTALDAARRGNLGTVAMKVAREENHD</sequence>
<comment type="function">
    <text evidence="5">Could be a nuclease involved in processing of the 5'-end of pre-16S rRNA.</text>
</comment>
<organism evidence="7 8">
    <name type="scientific">Demequina lutea</name>
    <dbReference type="NCBI Taxonomy" id="431489"/>
    <lineage>
        <taxon>Bacteria</taxon>
        <taxon>Bacillati</taxon>
        <taxon>Actinomycetota</taxon>
        <taxon>Actinomycetes</taxon>
        <taxon>Micrococcales</taxon>
        <taxon>Demequinaceae</taxon>
        <taxon>Demequina</taxon>
    </lineage>
</organism>
<dbReference type="Proteomes" id="UP000547973">
    <property type="component" value="Unassembled WGS sequence"/>
</dbReference>
<keyword evidence="4 5" id="KW-0378">Hydrolase</keyword>
<dbReference type="AlphaFoldDB" id="A0A7Y9ZC98"/>
<comment type="subcellular location">
    <subcellularLocation>
        <location evidence="5">Cytoplasm</location>
    </subcellularLocation>
</comment>
<protein>
    <recommendedName>
        <fullName evidence="5">Putative pre-16S rRNA nuclease</fullName>
        <ecNumber evidence="5">3.1.-.-</ecNumber>
    </recommendedName>
</protein>
<reference evidence="7 8" key="1">
    <citation type="submission" date="2020-07" db="EMBL/GenBank/DDBJ databases">
        <title>Sequencing the genomes of 1000 actinobacteria strains.</title>
        <authorList>
            <person name="Klenk H.-P."/>
        </authorList>
    </citation>
    <scope>NUCLEOTIDE SEQUENCE [LARGE SCALE GENOMIC DNA]</scope>
    <source>
        <strain evidence="7 8">DSM 19970</strain>
    </source>
</reference>
<evidence type="ECO:0000313" key="7">
    <source>
        <dbReference type="EMBL" id="NYI41350.1"/>
    </source>
</evidence>
<dbReference type="GO" id="GO:0004518">
    <property type="term" value="F:nuclease activity"/>
    <property type="evidence" value="ECO:0007669"/>
    <property type="project" value="UniProtKB-KW"/>
</dbReference>
<dbReference type="HAMAP" id="MF_00651">
    <property type="entry name" value="Nuclease_YqgF"/>
    <property type="match status" value="1"/>
</dbReference>
<evidence type="ECO:0000256" key="5">
    <source>
        <dbReference type="HAMAP-Rule" id="MF_00651"/>
    </source>
</evidence>
<dbReference type="EMBL" id="JACBZO010000001">
    <property type="protein sequence ID" value="NYI41350.1"/>
    <property type="molecule type" value="Genomic_DNA"/>
</dbReference>
<evidence type="ECO:0000256" key="1">
    <source>
        <dbReference type="ARBA" id="ARBA00022490"/>
    </source>
</evidence>
<evidence type="ECO:0000256" key="4">
    <source>
        <dbReference type="ARBA" id="ARBA00022801"/>
    </source>
</evidence>
<dbReference type="InterPro" id="IPR012337">
    <property type="entry name" value="RNaseH-like_sf"/>
</dbReference>
<comment type="caution">
    <text evidence="7">The sequence shown here is derived from an EMBL/GenBank/DDBJ whole genome shotgun (WGS) entry which is preliminary data.</text>
</comment>
<dbReference type="Gene3D" id="3.30.420.140">
    <property type="entry name" value="YqgF/RNase H-like domain"/>
    <property type="match status" value="1"/>
</dbReference>
<dbReference type="PANTHER" id="PTHR33317">
    <property type="entry name" value="POLYNUCLEOTIDYL TRANSFERASE, RIBONUCLEASE H-LIKE SUPERFAMILY PROTEIN"/>
    <property type="match status" value="1"/>
</dbReference>
<dbReference type="SUPFAM" id="SSF53098">
    <property type="entry name" value="Ribonuclease H-like"/>
    <property type="match status" value="1"/>
</dbReference>
<proteinExistence type="inferred from homology"/>
<dbReference type="RefSeq" id="WP_179397758.1">
    <property type="nucleotide sequence ID" value="NZ_JACBZO010000001.1"/>
</dbReference>
<evidence type="ECO:0000259" key="6">
    <source>
        <dbReference type="SMART" id="SM00732"/>
    </source>
</evidence>